<keyword evidence="3" id="KW-0539">Nucleus</keyword>
<keyword evidence="2" id="KW-0479">Metal-binding</keyword>
<reference evidence="6 7" key="1">
    <citation type="submission" date="2015-03" db="EMBL/GenBank/DDBJ databases">
        <authorList>
            <person name="Radwan O."/>
            <person name="Al-Naeli F.A."/>
            <person name="Rendon G.A."/>
            <person name="Fields C."/>
        </authorList>
    </citation>
    <scope>NUCLEOTIDE SEQUENCE [LARGE SCALE GENOMIC DNA]</scope>
    <source>
        <strain evidence="6">CR-DP1</strain>
    </source>
</reference>
<feature type="compositionally biased region" description="Low complexity" evidence="4">
    <location>
        <begin position="52"/>
        <end position="64"/>
    </location>
</feature>
<name>A0A0F4ZL29_9PEZI</name>
<dbReference type="PANTHER" id="PTHR31001">
    <property type="entry name" value="UNCHARACTERIZED TRANSCRIPTIONAL REGULATORY PROTEIN"/>
    <property type="match status" value="1"/>
</dbReference>
<comment type="subcellular location">
    <subcellularLocation>
        <location evidence="1">Nucleus</location>
    </subcellularLocation>
</comment>
<comment type="caution">
    <text evidence="6">The sequence shown here is derived from an EMBL/GenBank/DDBJ whole genome shotgun (WGS) entry which is preliminary data.</text>
</comment>
<dbReference type="GO" id="GO:0008270">
    <property type="term" value="F:zinc ion binding"/>
    <property type="evidence" value="ECO:0007669"/>
    <property type="project" value="InterPro"/>
</dbReference>
<evidence type="ECO:0000259" key="5">
    <source>
        <dbReference type="PROSITE" id="PS50048"/>
    </source>
</evidence>
<evidence type="ECO:0000256" key="3">
    <source>
        <dbReference type="ARBA" id="ARBA00023242"/>
    </source>
</evidence>
<feature type="domain" description="Zn(2)-C6 fungal-type" evidence="5">
    <location>
        <begin position="76"/>
        <end position="104"/>
    </location>
</feature>
<organism evidence="6 7">
    <name type="scientific">Thielaviopsis punctulata</name>
    <dbReference type="NCBI Taxonomy" id="72032"/>
    <lineage>
        <taxon>Eukaryota</taxon>
        <taxon>Fungi</taxon>
        <taxon>Dikarya</taxon>
        <taxon>Ascomycota</taxon>
        <taxon>Pezizomycotina</taxon>
        <taxon>Sordariomycetes</taxon>
        <taxon>Hypocreomycetidae</taxon>
        <taxon>Microascales</taxon>
        <taxon>Ceratocystidaceae</taxon>
        <taxon>Thielaviopsis</taxon>
    </lineage>
</organism>
<dbReference type="InterPro" id="IPR036864">
    <property type="entry name" value="Zn2-C6_fun-type_DNA-bd_sf"/>
</dbReference>
<dbReference type="Pfam" id="PF04082">
    <property type="entry name" value="Fungal_trans"/>
    <property type="match status" value="1"/>
</dbReference>
<proteinExistence type="predicted"/>
<dbReference type="GO" id="GO:0005634">
    <property type="term" value="C:nucleus"/>
    <property type="evidence" value="ECO:0007669"/>
    <property type="project" value="UniProtKB-SubCell"/>
</dbReference>
<evidence type="ECO:0000313" key="6">
    <source>
        <dbReference type="EMBL" id="KKA30563.1"/>
    </source>
</evidence>
<dbReference type="CDD" id="cd00067">
    <property type="entry name" value="GAL4"/>
    <property type="match status" value="1"/>
</dbReference>
<dbReference type="SMART" id="SM00906">
    <property type="entry name" value="Fungal_trans"/>
    <property type="match status" value="1"/>
</dbReference>
<feature type="region of interest" description="Disordered" evidence="4">
    <location>
        <begin position="140"/>
        <end position="170"/>
    </location>
</feature>
<keyword evidence="7" id="KW-1185">Reference proteome</keyword>
<protein>
    <recommendedName>
        <fullName evidence="5">Zn(2)-C6 fungal-type domain-containing protein</fullName>
    </recommendedName>
</protein>
<dbReference type="InterPro" id="IPR007219">
    <property type="entry name" value="XnlR_reg_dom"/>
</dbReference>
<evidence type="ECO:0000256" key="1">
    <source>
        <dbReference type="ARBA" id="ARBA00004123"/>
    </source>
</evidence>
<dbReference type="CDD" id="cd12148">
    <property type="entry name" value="fungal_TF_MHR"/>
    <property type="match status" value="1"/>
</dbReference>
<dbReference type="InterPro" id="IPR050613">
    <property type="entry name" value="Sec_Metabolite_Reg"/>
</dbReference>
<dbReference type="GO" id="GO:0000981">
    <property type="term" value="F:DNA-binding transcription factor activity, RNA polymerase II-specific"/>
    <property type="evidence" value="ECO:0007669"/>
    <property type="project" value="InterPro"/>
</dbReference>
<dbReference type="GO" id="GO:0006351">
    <property type="term" value="P:DNA-templated transcription"/>
    <property type="evidence" value="ECO:0007669"/>
    <property type="project" value="InterPro"/>
</dbReference>
<dbReference type="PROSITE" id="PS50048">
    <property type="entry name" value="ZN2_CY6_FUNGAL_2"/>
    <property type="match status" value="1"/>
</dbReference>
<dbReference type="Gene3D" id="4.10.240.10">
    <property type="entry name" value="Zn(2)-C6 fungal-type DNA-binding domain"/>
    <property type="match status" value="1"/>
</dbReference>
<sequence>MEPPYITSPSVNGNSPVRSSRDIKAESLASPIMTDMHTPAQTPSQPPQNHQAATPTPSASNASAHPGTGKTPRILACVLCQHRKIKCDRNSPCSNCIKANATCTPSTPAPARKRRRPNQDLQERLARCEELLKSYYASGGQISTQPITPSAPTTAHEPAPYPPNSSDFTQTGRVVMEDGTTRFTDNVLWSKFYDELAAMRKIIDTEESGSAEDSLGSESASPDELTDLMMADYSNMSIQDVQPEPVQMFRLWQIFLDRINPLTKIVHVPTIQRYIVDAASYSSASLPANYQPLVFAIFNVAVYALSNSECQQMLGMSRDEAMKKYSHGVRTALSNVNFMRTYDIPILQGISLYMLSLSGKVDPHSQWVFGGICLRIAQKMGLHRDGEVLGLTPFETEMRRRIWWWVVLHDAGYALMTGMSANVIPSYWDTKLPSNVNDADLFPGSTEPVHSRDGPTEMGFAMISYELGRFMIRSHGMAGFEAAMVGVDPQNGRVLNSIDDELVQKYRAWVRNFRDKLAVLSEKYIDSTANPTHEAAALLTNFVTQKLIEILEPCEETVDPSDSFDFKDKLFRMGIINLESHLQLYQVMERLNFLWFAKSHFATDVIVMVAGQLMKRGSGPLVDRAWIAVNSTYHYHPELYDINKKPINSLAAFLLRAWTAREAALSAMGEPAIVPNCIVELRSRMPTSSGDSVSSEAAMAEQAIPPSLEAPMSGLPRGSNIHPPSIDLVSPGPNTLDPSIDQMLGGYLDVAQFDWDMWHDGSTHGVPNLNTSAATAATAATMAPTGRTTDQAMMQAPDTVMQTLTGSIPAIIPGFGNIPVVHGMPMNGQTMASPEENHSGPPPGMW</sequence>
<dbReference type="SMART" id="SM00066">
    <property type="entry name" value="GAL4"/>
    <property type="match status" value="1"/>
</dbReference>
<evidence type="ECO:0000256" key="4">
    <source>
        <dbReference type="SAM" id="MobiDB-lite"/>
    </source>
</evidence>
<evidence type="ECO:0000313" key="7">
    <source>
        <dbReference type="Proteomes" id="UP000033483"/>
    </source>
</evidence>
<feature type="compositionally biased region" description="Polar residues" evidence="4">
    <location>
        <begin position="7"/>
        <end position="18"/>
    </location>
</feature>
<dbReference type="InterPro" id="IPR001138">
    <property type="entry name" value="Zn2Cys6_DnaBD"/>
</dbReference>
<feature type="compositionally biased region" description="Polar residues" evidence="4">
    <location>
        <begin position="39"/>
        <end position="51"/>
    </location>
</feature>
<accession>A0A0F4ZL29</accession>
<dbReference type="PANTHER" id="PTHR31001:SF85">
    <property type="entry name" value="ZN(II)2CYS6 TRANSCRIPTION FACTOR (EUROFUNG)"/>
    <property type="match status" value="1"/>
</dbReference>
<dbReference type="EMBL" id="LAEV01000364">
    <property type="protein sequence ID" value="KKA30563.1"/>
    <property type="molecule type" value="Genomic_DNA"/>
</dbReference>
<dbReference type="Proteomes" id="UP000033483">
    <property type="component" value="Unassembled WGS sequence"/>
</dbReference>
<dbReference type="GO" id="GO:0003677">
    <property type="term" value="F:DNA binding"/>
    <property type="evidence" value="ECO:0007669"/>
    <property type="project" value="InterPro"/>
</dbReference>
<feature type="region of interest" description="Disordered" evidence="4">
    <location>
        <begin position="1"/>
        <end position="68"/>
    </location>
</feature>
<feature type="compositionally biased region" description="Polar residues" evidence="4">
    <location>
        <begin position="140"/>
        <end position="153"/>
    </location>
</feature>
<dbReference type="Pfam" id="PF00172">
    <property type="entry name" value="Zn_clus"/>
    <property type="match status" value="1"/>
</dbReference>
<dbReference type="AlphaFoldDB" id="A0A0F4ZL29"/>
<dbReference type="OrthoDB" id="2269373at2759"/>
<dbReference type="SUPFAM" id="SSF57701">
    <property type="entry name" value="Zn2/Cys6 DNA-binding domain"/>
    <property type="match status" value="1"/>
</dbReference>
<gene>
    <name evidence="6" type="ORF">TD95_005384</name>
</gene>
<evidence type="ECO:0000256" key="2">
    <source>
        <dbReference type="ARBA" id="ARBA00022723"/>
    </source>
</evidence>